<dbReference type="CDD" id="cd00063">
    <property type="entry name" value="FN3"/>
    <property type="match status" value="1"/>
</dbReference>
<comment type="caution">
    <text evidence="3">The sequence shown here is derived from an EMBL/GenBank/DDBJ whole genome shotgun (WGS) entry which is preliminary data.</text>
</comment>
<accession>A0AAE3M1J1</accession>
<dbReference type="PROSITE" id="PS51257">
    <property type="entry name" value="PROKAR_LIPOPROTEIN"/>
    <property type="match status" value="1"/>
</dbReference>
<dbReference type="Pfam" id="PF16318">
    <property type="entry name" value="DUF4957"/>
    <property type="match status" value="1"/>
</dbReference>
<dbReference type="InterPro" id="IPR011050">
    <property type="entry name" value="Pectin_lyase_fold/virulence"/>
</dbReference>
<dbReference type="SUPFAM" id="SSF51126">
    <property type="entry name" value="Pectin lyase-like"/>
    <property type="match status" value="1"/>
</dbReference>
<reference evidence="3" key="1">
    <citation type="submission" date="2022-10" db="EMBL/GenBank/DDBJ databases">
        <authorList>
            <person name="Yu W.X."/>
        </authorList>
    </citation>
    <scope>NUCLEOTIDE SEQUENCE</scope>
    <source>
        <strain evidence="3">AAT</strain>
    </source>
</reference>
<feature type="signal peptide" evidence="1">
    <location>
        <begin position="1"/>
        <end position="22"/>
    </location>
</feature>
<evidence type="ECO:0000313" key="3">
    <source>
        <dbReference type="EMBL" id="MCW3785591.1"/>
    </source>
</evidence>
<name>A0AAE3M1J1_9BACT</name>
<protein>
    <submittedName>
        <fullName evidence="3">Fibronectin type III domain-containing protein</fullName>
    </submittedName>
</protein>
<dbReference type="InterPro" id="IPR003961">
    <property type="entry name" value="FN3_dom"/>
</dbReference>
<feature type="chain" id="PRO_5042287115" evidence="1">
    <location>
        <begin position="23"/>
        <end position="530"/>
    </location>
</feature>
<keyword evidence="1" id="KW-0732">Signal</keyword>
<dbReference type="Pfam" id="PF17161">
    <property type="entry name" value="DUF5123"/>
    <property type="match status" value="1"/>
</dbReference>
<dbReference type="InterPro" id="IPR032530">
    <property type="entry name" value="DUF4957"/>
</dbReference>
<dbReference type="InterPro" id="IPR033427">
    <property type="entry name" value="DUF5123"/>
</dbReference>
<feature type="domain" description="Fibronectin type-III" evidence="2">
    <location>
        <begin position="41"/>
        <end position="133"/>
    </location>
</feature>
<keyword evidence="4" id="KW-1185">Reference proteome</keyword>
<sequence>MIKSYKYIWILLGFVSSLTFSACDDDIDPVVEELPITRVFAPSGIEADITDQTTVTITWNSNKNIDSYQLEISQDNLEFTNIIESVTLEKGVTSYTYDLPAGDTQYSARIMGLSETLNDSKWVTVSFESLPENLFYNYDLVMNGLGDITLSWTPGKQVTSMVFVDSEGQTAYDLAITPEELAAGVKNFPGLANDLYTINLMNGSAVRGTQKYVLEGDILLEAGGDLAAAISAAASGNVIVLQGGESYGFVGDLTIDKSLKIKGIDGGEMPVMYTTSGDRMFFIGSTPTVTDSLVFENLYMSGYVNYTAGSQIRGVFDMESEACNIGAVKFLGCKIYDMGRQIMRLRGGSDQTIGEFVIDDCIIHNLGSSSSSYGVLCATETNTNVTNIKVTNSTIDSLKCHFIRYDDATACENIVVENCTFNKVPYSSGRYLMDIRNVAVTDGVQITNCIFGTSTYGDTPSISGVYYNADITTLTVSDSYATTDFVNTGYSIVELCTSLGVASTDIFTDPDNGDFTLTDGSLDAGDPRWR</sequence>
<dbReference type="SUPFAM" id="SSF49265">
    <property type="entry name" value="Fibronectin type III"/>
    <property type="match status" value="1"/>
</dbReference>
<evidence type="ECO:0000313" key="4">
    <source>
        <dbReference type="Proteomes" id="UP001209229"/>
    </source>
</evidence>
<dbReference type="InterPro" id="IPR013783">
    <property type="entry name" value="Ig-like_fold"/>
</dbReference>
<dbReference type="Gene3D" id="2.60.40.10">
    <property type="entry name" value="Immunoglobulins"/>
    <property type="match status" value="1"/>
</dbReference>
<dbReference type="RefSeq" id="WP_301189163.1">
    <property type="nucleotide sequence ID" value="NZ_JAPDPJ010000004.1"/>
</dbReference>
<dbReference type="Proteomes" id="UP001209229">
    <property type="component" value="Unassembled WGS sequence"/>
</dbReference>
<dbReference type="EMBL" id="JAPDPJ010000004">
    <property type="protein sequence ID" value="MCW3785591.1"/>
    <property type="molecule type" value="Genomic_DNA"/>
</dbReference>
<evidence type="ECO:0000259" key="2">
    <source>
        <dbReference type="PROSITE" id="PS50853"/>
    </source>
</evidence>
<organism evidence="3 4">
    <name type="scientific">Plebeiibacterium sediminum</name>
    <dbReference type="NCBI Taxonomy" id="2992112"/>
    <lineage>
        <taxon>Bacteria</taxon>
        <taxon>Pseudomonadati</taxon>
        <taxon>Bacteroidota</taxon>
        <taxon>Bacteroidia</taxon>
        <taxon>Marinilabiliales</taxon>
        <taxon>Marinilabiliaceae</taxon>
        <taxon>Plebeiibacterium</taxon>
    </lineage>
</organism>
<dbReference type="PROSITE" id="PS50853">
    <property type="entry name" value="FN3"/>
    <property type="match status" value="1"/>
</dbReference>
<evidence type="ECO:0000256" key="1">
    <source>
        <dbReference type="SAM" id="SignalP"/>
    </source>
</evidence>
<dbReference type="InterPro" id="IPR036116">
    <property type="entry name" value="FN3_sf"/>
</dbReference>
<proteinExistence type="predicted"/>
<gene>
    <name evidence="3" type="ORF">OM075_03895</name>
</gene>
<dbReference type="AlphaFoldDB" id="A0AAE3M1J1"/>